<dbReference type="Proteomes" id="UP001488838">
    <property type="component" value="Unassembled WGS sequence"/>
</dbReference>
<comment type="caution">
    <text evidence="1">The sequence shown here is derived from an EMBL/GenBank/DDBJ whole genome shotgun (WGS) entry which is preliminary data.</text>
</comment>
<protein>
    <submittedName>
        <fullName evidence="1">Uncharacterized protein</fullName>
    </submittedName>
</protein>
<dbReference type="GO" id="GO:0030042">
    <property type="term" value="P:actin filament depolymerization"/>
    <property type="evidence" value="ECO:0007669"/>
    <property type="project" value="InterPro"/>
</dbReference>
<keyword evidence="2" id="KW-1185">Reference proteome</keyword>
<dbReference type="AlphaFoldDB" id="A0AAW0J9I1"/>
<dbReference type="EMBL" id="JBBHLL010000055">
    <property type="protein sequence ID" value="KAK7823034.1"/>
    <property type="molecule type" value="Genomic_DNA"/>
</dbReference>
<accession>A0AAW0J9I1</accession>
<evidence type="ECO:0000313" key="2">
    <source>
        <dbReference type="Proteomes" id="UP001488838"/>
    </source>
</evidence>
<dbReference type="GO" id="GO:0015629">
    <property type="term" value="C:actin cytoskeleton"/>
    <property type="evidence" value="ECO:0007669"/>
    <property type="project" value="InterPro"/>
</dbReference>
<gene>
    <name evidence="1" type="ORF">U0070_025851</name>
</gene>
<dbReference type="InterPro" id="IPR017904">
    <property type="entry name" value="ADF/Cofilin"/>
</dbReference>
<name>A0AAW0J9I1_MYOGA</name>
<organism evidence="1 2">
    <name type="scientific">Myodes glareolus</name>
    <name type="common">Bank vole</name>
    <name type="synonym">Clethrionomys glareolus</name>
    <dbReference type="NCBI Taxonomy" id="447135"/>
    <lineage>
        <taxon>Eukaryota</taxon>
        <taxon>Metazoa</taxon>
        <taxon>Chordata</taxon>
        <taxon>Craniata</taxon>
        <taxon>Vertebrata</taxon>
        <taxon>Euteleostomi</taxon>
        <taxon>Mammalia</taxon>
        <taxon>Eutheria</taxon>
        <taxon>Euarchontoglires</taxon>
        <taxon>Glires</taxon>
        <taxon>Rodentia</taxon>
        <taxon>Myomorpha</taxon>
        <taxon>Muroidea</taxon>
        <taxon>Cricetidae</taxon>
        <taxon>Arvicolinae</taxon>
        <taxon>Myodes</taxon>
    </lineage>
</organism>
<sequence>MEWEAKCKETMFFCLRGDKRNAILQEGKGILVGEQGERESGFHLLDPRESALKSSGVYASSTEVVRKKITEIKYELRANCNEEGKDDCTMEGKLGGNTITSLQPPPAPA</sequence>
<dbReference type="PRINTS" id="PR00006">
    <property type="entry name" value="COFILIN"/>
</dbReference>
<reference evidence="1 2" key="1">
    <citation type="journal article" date="2023" name="bioRxiv">
        <title>Conserved and derived expression patterns and positive selection on dental genes reveal complex evolutionary context of ever-growing rodent molars.</title>
        <authorList>
            <person name="Calamari Z.T."/>
            <person name="Song A."/>
            <person name="Cohen E."/>
            <person name="Akter M."/>
            <person name="Roy R.D."/>
            <person name="Hallikas O."/>
            <person name="Christensen M.M."/>
            <person name="Li P."/>
            <person name="Marangoni P."/>
            <person name="Jernvall J."/>
            <person name="Klein O.D."/>
        </authorList>
    </citation>
    <scope>NUCLEOTIDE SEQUENCE [LARGE SCALE GENOMIC DNA]</scope>
    <source>
        <strain evidence="1">V071</strain>
    </source>
</reference>
<proteinExistence type="predicted"/>
<evidence type="ECO:0000313" key="1">
    <source>
        <dbReference type="EMBL" id="KAK7823034.1"/>
    </source>
</evidence>